<feature type="domain" description="DUF202" evidence="6">
    <location>
        <begin position="4"/>
        <end position="66"/>
    </location>
</feature>
<keyword evidence="4 5" id="KW-0472">Membrane</keyword>
<evidence type="ECO:0000313" key="7">
    <source>
        <dbReference type="EMBL" id="BBX02333.1"/>
    </source>
</evidence>
<keyword evidence="8" id="KW-1185">Reference proteome</keyword>
<feature type="transmembrane region" description="Helical" evidence="5">
    <location>
        <begin position="20"/>
        <end position="37"/>
    </location>
</feature>
<feature type="transmembrane region" description="Helical" evidence="5">
    <location>
        <begin position="72"/>
        <end position="91"/>
    </location>
</feature>
<dbReference type="Proteomes" id="UP000466681">
    <property type="component" value="Chromosome"/>
</dbReference>
<evidence type="ECO:0000256" key="3">
    <source>
        <dbReference type="ARBA" id="ARBA00022989"/>
    </source>
</evidence>
<evidence type="ECO:0000256" key="2">
    <source>
        <dbReference type="ARBA" id="ARBA00022692"/>
    </source>
</evidence>
<gene>
    <name evidence="7" type="ORF">MMOR_32690</name>
</gene>
<sequence>MPEKPGLQAQRTQLAWERSGFSFLVAGALPLLGAGPLDDGRAVLPIVGAALAMLTVWLGRRRARRTTLEPRTEVVLLGWATAAFAAMILVFSGL</sequence>
<dbReference type="KEGG" id="mmor:MMOR_32690"/>
<evidence type="ECO:0000256" key="1">
    <source>
        <dbReference type="ARBA" id="ARBA00004127"/>
    </source>
</evidence>
<keyword evidence="3 5" id="KW-1133">Transmembrane helix</keyword>
<dbReference type="GO" id="GO:0012505">
    <property type="term" value="C:endomembrane system"/>
    <property type="evidence" value="ECO:0007669"/>
    <property type="project" value="UniProtKB-SubCell"/>
</dbReference>
<comment type="subcellular location">
    <subcellularLocation>
        <location evidence="1">Endomembrane system</location>
        <topology evidence="1">Multi-pass membrane protein</topology>
    </subcellularLocation>
</comment>
<organism evidence="7 8">
    <name type="scientific">Mycolicibacterium moriokaense</name>
    <dbReference type="NCBI Taxonomy" id="39691"/>
    <lineage>
        <taxon>Bacteria</taxon>
        <taxon>Bacillati</taxon>
        <taxon>Actinomycetota</taxon>
        <taxon>Actinomycetes</taxon>
        <taxon>Mycobacteriales</taxon>
        <taxon>Mycobacteriaceae</taxon>
        <taxon>Mycolicibacterium</taxon>
    </lineage>
</organism>
<dbReference type="RefSeq" id="WP_083150711.1">
    <property type="nucleotide sequence ID" value="NZ_AP022560.1"/>
</dbReference>
<dbReference type="InterPro" id="IPR003807">
    <property type="entry name" value="DUF202"/>
</dbReference>
<feature type="transmembrane region" description="Helical" evidence="5">
    <location>
        <begin position="43"/>
        <end position="60"/>
    </location>
</feature>
<dbReference type="AlphaFoldDB" id="A0AAD1HE20"/>
<name>A0AAD1HE20_9MYCO</name>
<evidence type="ECO:0000256" key="5">
    <source>
        <dbReference type="SAM" id="Phobius"/>
    </source>
</evidence>
<evidence type="ECO:0000256" key="4">
    <source>
        <dbReference type="ARBA" id="ARBA00023136"/>
    </source>
</evidence>
<dbReference type="Pfam" id="PF02656">
    <property type="entry name" value="DUF202"/>
    <property type="match status" value="1"/>
</dbReference>
<accession>A0AAD1HE20</accession>
<dbReference type="EMBL" id="AP022560">
    <property type="protein sequence ID" value="BBX02333.1"/>
    <property type="molecule type" value="Genomic_DNA"/>
</dbReference>
<protein>
    <recommendedName>
        <fullName evidence="6">DUF202 domain-containing protein</fullName>
    </recommendedName>
</protein>
<keyword evidence="2 5" id="KW-0812">Transmembrane</keyword>
<reference evidence="7 8" key="1">
    <citation type="journal article" date="2019" name="Emerg. Microbes Infect.">
        <title>Comprehensive subspecies identification of 175 nontuberculous mycobacteria species based on 7547 genomic profiles.</title>
        <authorList>
            <person name="Matsumoto Y."/>
            <person name="Kinjo T."/>
            <person name="Motooka D."/>
            <person name="Nabeya D."/>
            <person name="Jung N."/>
            <person name="Uechi K."/>
            <person name="Horii T."/>
            <person name="Iida T."/>
            <person name="Fujita J."/>
            <person name="Nakamura S."/>
        </authorList>
    </citation>
    <scope>NUCLEOTIDE SEQUENCE [LARGE SCALE GENOMIC DNA]</scope>
    <source>
        <strain evidence="7 8">JCM 6375</strain>
    </source>
</reference>
<evidence type="ECO:0000313" key="8">
    <source>
        <dbReference type="Proteomes" id="UP000466681"/>
    </source>
</evidence>
<proteinExistence type="predicted"/>
<evidence type="ECO:0000259" key="6">
    <source>
        <dbReference type="Pfam" id="PF02656"/>
    </source>
</evidence>